<proteinExistence type="predicted"/>
<dbReference type="OrthoDB" id="4865751at2"/>
<dbReference type="STRING" id="1758689.SGUI_0195"/>
<dbReference type="Gene3D" id="3.20.20.70">
    <property type="entry name" value="Aldolase class I"/>
    <property type="match status" value="1"/>
</dbReference>
<evidence type="ECO:0000313" key="1">
    <source>
        <dbReference type="EMBL" id="ANS77591.1"/>
    </source>
</evidence>
<dbReference type="KEGG" id="serj:SGUI_0195"/>
<keyword evidence="1" id="KW-0560">Oxidoreductase</keyword>
<dbReference type="SUPFAM" id="SSF51395">
    <property type="entry name" value="FMN-linked oxidoreductases"/>
    <property type="match status" value="1"/>
</dbReference>
<organism evidence="1 2">
    <name type="scientific">Serinicoccus hydrothermalis</name>
    <dbReference type="NCBI Taxonomy" id="1758689"/>
    <lineage>
        <taxon>Bacteria</taxon>
        <taxon>Bacillati</taxon>
        <taxon>Actinomycetota</taxon>
        <taxon>Actinomycetes</taxon>
        <taxon>Micrococcales</taxon>
        <taxon>Ornithinimicrobiaceae</taxon>
        <taxon>Serinicoccus</taxon>
    </lineage>
</organism>
<protein>
    <submittedName>
        <fullName evidence="1">Dihydroorotate dehydrogenase, catalytic subunit</fullName>
        <ecNumber evidence="1">1.3.98.1</ecNumber>
    </submittedName>
</protein>
<name>A0A1B1N846_9MICO</name>
<dbReference type="EC" id="1.3.98.1" evidence="1"/>
<dbReference type="AlphaFoldDB" id="A0A1B1N846"/>
<dbReference type="InterPro" id="IPR013785">
    <property type="entry name" value="Aldolase_TIM"/>
</dbReference>
<dbReference type="Proteomes" id="UP000092482">
    <property type="component" value="Chromosome"/>
</dbReference>
<evidence type="ECO:0000313" key="2">
    <source>
        <dbReference type="Proteomes" id="UP000092482"/>
    </source>
</evidence>
<gene>
    <name evidence="1" type="ORF">SGUI_0195</name>
</gene>
<accession>A0A1B1N846</accession>
<dbReference type="EMBL" id="CP014989">
    <property type="protein sequence ID" value="ANS77591.1"/>
    <property type="molecule type" value="Genomic_DNA"/>
</dbReference>
<dbReference type="GO" id="GO:1990663">
    <property type="term" value="F:dihydroorotate dehydrogenase (fumarate) activity"/>
    <property type="evidence" value="ECO:0007669"/>
    <property type="project" value="UniProtKB-EC"/>
</dbReference>
<sequence>MPRGDLLPRVLVAPGAVDDARGLVRFGTLDGLLVPVGPVVGEPERVGPAVVHGAGPGGLEHGSAPGVGLLTAVDRLRWCATRGLRAVVAVRGTVHGPREPAVLAGRLCRGLEGDAVAAVEVDLREADDQHALRVLARLREETPRDLLLLARLSALQPDLVGVARGAVAGGAGGVVVCGSVPLDEGRWWSGPSTGAVSRAGVRRLASAAREQRWPVVPLVAAGGVHDLASARSALAAGATSVQLGTALWADPTLLWTIAHDLERLPEPPEENP</sequence>
<keyword evidence="2" id="KW-1185">Reference proteome</keyword>
<dbReference type="RefSeq" id="WP_066635138.1">
    <property type="nucleotide sequence ID" value="NZ_CP014989.1"/>
</dbReference>
<reference evidence="1 2" key="1">
    <citation type="submission" date="2016-03" db="EMBL/GenBank/DDBJ databases">
        <title>Shallow-sea hydrothermal system.</title>
        <authorList>
            <person name="Tang K."/>
        </authorList>
    </citation>
    <scope>NUCLEOTIDE SEQUENCE [LARGE SCALE GENOMIC DNA]</scope>
    <source>
        <strain evidence="1 2">JLT9</strain>
    </source>
</reference>